<evidence type="ECO:0000313" key="2">
    <source>
        <dbReference type="EMBL" id="AEF94320.1"/>
    </source>
</evidence>
<organism evidence="2 3">
    <name type="scientific">Desulfotomaculum nigrificans (strain DSM 14880 / VKM B-2319 / CO-1-SRB)</name>
    <name type="common">Desulfotomaculum carboxydivorans</name>
    <dbReference type="NCBI Taxonomy" id="868595"/>
    <lineage>
        <taxon>Bacteria</taxon>
        <taxon>Bacillati</taxon>
        <taxon>Bacillota</taxon>
        <taxon>Clostridia</taxon>
        <taxon>Eubacteriales</taxon>
        <taxon>Desulfotomaculaceae</taxon>
        <taxon>Desulfotomaculum</taxon>
    </lineage>
</organism>
<dbReference type="KEGG" id="dca:Desca_1465"/>
<name>F6B601_DESCC</name>
<proteinExistence type="predicted"/>
<gene>
    <name evidence="2" type="ordered locus">Desca_1465</name>
</gene>
<dbReference type="AlphaFoldDB" id="F6B601"/>
<evidence type="ECO:0000256" key="1">
    <source>
        <dbReference type="SAM" id="Phobius"/>
    </source>
</evidence>
<feature type="transmembrane region" description="Helical" evidence="1">
    <location>
        <begin position="32"/>
        <end position="50"/>
    </location>
</feature>
<keyword evidence="1" id="KW-0812">Transmembrane</keyword>
<evidence type="ECO:0000313" key="3">
    <source>
        <dbReference type="Proteomes" id="UP000009226"/>
    </source>
</evidence>
<protein>
    <recommendedName>
        <fullName evidence="4">Zinc ribbon domain-containing protein</fullName>
    </recommendedName>
</protein>
<reference evidence="2" key="1">
    <citation type="submission" date="2011-05" db="EMBL/GenBank/DDBJ databases">
        <title>Complete sequence of Desulfotomaculum carboxydivorans CO-1-SRB.</title>
        <authorList>
            <consortium name="US DOE Joint Genome Institute"/>
            <person name="Lucas S."/>
            <person name="Han J."/>
            <person name="Lapidus A."/>
            <person name="Cheng J.-F."/>
            <person name="Goodwin L."/>
            <person name="Pitluck S."/>
            <person name="Peters L."/>
            <person name="Mikhailova N."/>
            <person name="Lu M."/>
            <person name="Han C."/>
            <person name="Tapia R."/>
            <person name="Land M."/>
            <person name="Hauser L."/>
            <person name="Kyrpides N."/>
            <person name="Ivanova N."/>
            <person name="Pagani I."/>
            <person name="Stams A."/>
            <person name="Plugge C."/>
            <person name="Muyzer G."/>
            <person name="Kuever J."/>
            <person name="Parshina S."/>
            <person name="Ivanova A."/>
            <person name="Nazina T."/>
            <person name="Woyke T."/>
        </authorList>
    </citation>
    <scope>NUCLEOTIDE SEQUENCE [LARGE SCALE GENOMIC DNA]</scope>
    <source>
        <strain evidence="2">CO-1-SRB</strain>
    </source>
</reference>
<keyword evidence="3" id="KW-1185">Reference proteome</keyword>
<accession>F6B601</accession>
<dbReference type="HOGENOM" id="CLU_2272827_0_0_9"/>
<dbReference type="eggNOG" id="ENOG5033HBQ">
    <property type="taxonomic scope" value="Bacteria"/>
</dbReference>
<dbReference type="EMBL" id="CP002736">
    <property type="protein sequence ID" value="AEF94320.1"/>
    <property type="molecule type" value="Genomic_DNA"/>
</dbReference>
<dbReference type="Proteomes" id="UP000009226">
    <property type="component" value="Chromosome"/>
</dbReference>
<sequence length="102" mass="12085">MPYIWLIIGLLGAIWVFWDTRKQGYTFESSLRWAMGTLLVPAVVIPFYILQANLIKKLKRYNKRTEPQDVTSEMYQRCPRCGEFYRGNLEKCPHCHKSILED</sequence>
<keyword evidence="1" id="KW-0472">Membrane</keyword>
<evidence type="ECO:0008006" key="4">
    <source>
        <dbReference type="Google" id="ProtNLM"/>
    </source>
</evidence>
<keyword evidence="1" id="KW-1133">Transmembrane helix</keyword>